<name>A0ABV8A0Y2_9GAMM</name>
<dbReference type="Pfam" id="PF21842">
    <property type="entry name" value="DUF6901"/>
    <property type="match status" value="1"/>
</dbReference>
<sequence>MTIEYRFALDDHEPELHYIIATDASEQGNLQPTAPAKWTRLKNNQCVNCPLDAKKHEFCPAAVDIQNVVEDVGALPAIKKARVRVIAPEREYAKQTSLEEGVRSLMGLLMANSACPILNKLKPMALTHLPFASQREFILRSVSTYLLRQYFLVGDKTKGDWSLRGLIELNKQLQLVNQAMWQRVNSAHQGEANLKALLSFFSMAASVSYSLETQLQKIKPEFLAESNLGSFDL</sequence>
<proteinExistence type="predicted"/>
<dbReference type="EMBL" id="JBHRYR010000003">
    <property type="protein sequence ID" value="MFC3853087.1"/>
    <property type="molecule type" value="Genomic_DNA"/>
</dbReference>
<protein>
    <submittedName>
        <fullName evidence="1">DUF6901 family protein</fullName>
    </submittedName>
</protein>
<evidence type="ECO:0000313" key="2">
    <source>
        <dbReference type="Proteomes" id="UP001595617"/>
    </source>
</evidence>
<comment type="caution">
    <text evidence="1">The sequence shown here is derived from an EMBL/GenBank/DDBJ whole genome shotgun (WGS) entry which is preliminary data.</text>
</comment>
<evidence type="ECO:0000313" key="1">
    <source>
        <dbReference type="EMBL" id="MFC3853087.1"/>
    </source>
</evidence>
<organism evidence="1 2">
    <name type="scientific">Saccharospirillum mangrovi</name>
    <dbReference type="NCBI Taxonomy" id="2161747"/>
    <lineage>
        <taxon>Bacteria</taxon>
        <taxon>Pseudomonadati</taxon>
        <taxon>Pseudomonadota</taxon>
        <taxon>Gammaproteobacteria</taxon>
        <taxon>Oceanospirillales</taxon>
        <taxon>Saccharospirillaceae</taxon>
        <taxon>Saccharospirillum</taxon>
    </lineage>
</organism>
<accession>A0ABV8A0Y2</accession>
<reference evidence="2" key="1">
    <citation type="journal article" date="2019" name="Int. J. Syst. Evol. Microbiol.">
        <title>The Global Catalogue of Microorganisms (GCM) 10K type strain sequencing project: providing services to taxonomists for standard genome sequencing and annotation.</title>
        <authorList>
            <consortium name="The Broad Institute Genomics Platform"/>
            <consortium name="The Broad Institute Genome Sequencing Center for Infectious Disease"/>
            <person name="Wu L."/>
            <person name="Ma J."/>
        </authorList>
    </citation>
    <scope>NUCLEOTIDE SEQUENCE [LARGE SCALE GENOMIC DNA]</scope>
    <source>
        <strain evidence="2">IBRC 10765</strain>
    </source>
</reference>
<gene>
    <name evidence="1" type="ORF">ACFOOG_09620</name>
</gene>
<keyword evidence="2" id="KW-1185">Reference proteome</keyword>
<dbReference type="InterPro" id="IPR054196">
    <property type="entry name" value="DUF6901"/>
</dbReference>
<dbReference type="Proteomes" id="UP001595617">
    <property type="component" value="Unassembled WGS sequence"/>
</dbReference>
<dbReference type="RefSeq" id="WP_380695908.1">
    <property type="nucleotide sequence ID" value="NZ_JBHRYR010000003.1"/>
</dbReference>